<feature type="domain" description="Carrier" evidence="7">
    <location>
        <begin position="1726"/>
        <end position="1802"/>
    </location>
</feature>
<dbReference type="InterPro" id="IPR009081">
    <property type="entry name" value="PP-bd_ACP"/>
</dbReference>
<dbReference type="SUPFAM" id="SSF56801">
    <property type="entry name" value="Acetyl-CoA synthetase-like"/>
    <property type="match status" value="2"/>
</dbReference>
<dbReference type="InterPro" id="IPR023213">
    <property type="entry name" value="CAT-like_dom_sf"/>
</dbReference>
<comment type="similarity">
    <text evidence="5">Belongs to the NRP synthetase family.</text>
</comment>
<keyword evidence="3" id="KW-0436">Ligase</keyword>
<dbReference type="FunFam" id="1.10.1200.10:FF:000005">
    <property type="entry name" value="Nonribosomal peptide synthetase 1"/>
    <property type="match status" value="2"/>
</dbReference>
<dbReference type="Pfam" id="PF00668">
    <property type="entry name" value="Condensation"/>
    <property type="match status" value="2"/>
</dbReference>
<dbReference type="NCBIfam" id="TIGR01733">
    <property type="entry name" value="AA-adenyl-dom"/>
    <property type="match status" value="2"/>
</dbReference>
<dbReference type="GO" id="GO:0005737">
    <property type="term" value="C:cytoplasm"/>
    <property type="evidence" value="ECO:0007669"/>
    <property type="project" value="TreeGrafter"/>
</dbReference>
<evidence type="ECO:0000256" key="3">
    <source>
        <dbReference type="ARBA" id="ARBA00022598"/>
    </source>
</evidence>
<dbReference type="HOGENOM" id="CLU_000022_60_2_1"/>
<evidence type="ECO:0000256" key="5">
    <source>
        <dbReference type="ARBA" id="ARBA00029454"/>
    </source>
</evidence>
<dbReference type="GO" id="GO:0016874">
    <property type="term" value="F:ligase activity"/>
    <property type="evidence" value="ECO:0007669"/>
    <property type="project" value="UniProtKB-KW"/>
</dbReference>
<dbReference type="PANTHER" id="PTHR45527">
    <property type="entry name" value="NONRIBOSOMAL PEPTIDE SYNTHETASE"/>
    <property type="match status" value="1"/>
</dbReference>
<dbReference type="PANTHER" id="PTHR45527:SF3">
    <property type="entry name" value="SIDEROPHORE SYNTHETASE (EUROFUNG)"/>
    <property type="match status" value="1"/>
</dbReference>
<dbReference type="STRING" id="27334.A0A0A2K312"/>
<dbReference type="Pfam" id="PF00501">
    <property type="entry name" value="AMP-binding"/>
    <property type="match status" value="2"/>
</dbReference>
<dbReference type="InterPro" id="IPR000873">
    <property type="entry name" value="AMP-dep_synth/lig_dom"/>
</dbReference>
<accession>A0A0A2K312</accession>
<dbReference type="CDD" id="cd05918">
    <property type="entry name" value="A_NRPS_SidN3_like"/>
    <property type="match status" value="2"/>
</dbReference>
<evidence type="ECO:0000256" key="2">
    <source>
        <dbReference type="ARBA" id="ARBA00022553"/>
    </source>
</evidence>
<dbReference type="FunFam" id="3.30.300.30:FF:000015">
    <property type="entry name" value="Nonribosomal peptide synthase SidD"/>
    <property type="match status" value="2"/>
</dbReference>
<dbReference type="Gene3D" id="2.30.38.10">
    <property type="entry name" value="Luciferase, Domain 3"/>
    <property type="match status" value="1"/>
</dbReference>
<evidence type="ECO:0000313" key="9">
    <source>
        <dbReference type="Proteomes" id="UP000030143"/>
    </source>
</evidence>
<dbReference type="InterPro" id="IPR001242">
    <property type="entry name" value="Condensation_dom"/>
</dbReference>
<organism evidence="8 9">
    <name type="scientific">Penicillium expansum</name>
    <name type="common">Blue mold rot fungus</name>
    <dbReference type="NCBI Taxonomy" id="27334"/>
    <lineage>
        <taxon>Eukaryota</taxon>
        <taxon>Fungi</taxon>
        <taxon>Dikarya</taxon>
        <taxon>Ascomycota</taxon>
        <taxon>Pezizomycotina</taxon>
        <taxon>Eurotiomycetes</taxon>
        <taxon>Eurotiomycetidae</taxon>
        <taxon>Eurotiales</taxon>
        <taxon>Aspergillaceae</taxon>
        <taxon>Penicillium</taxon>
    </lineage>
</organism>
<dbReference type="InterPro" id="IPR020806">
    <property type="entry name" value="PKS_PP-bd"/>
</dbReference>
<name>A0A0A2K312_PENEN</name>
<dbReference type="CDD" id="cd19545">
    <property type="entry name" value="FUM14_C_NRPS-like"/>
    <property type="match status" value="1"/>
</dbReference>
<dbReference type="CDD" id="cd19542">
    <property type="entry name" value="CT_NRPS-like"/>
    <property type="match status" value="1"/>
</dbReference>
<dbReference type="Gene3D" id="3.30.559.30">
    <property type="entry name" value="Nonribosomal peptide synthetase, condensation domain"/>
    <property type="match status" value="2"/>
</dbReference>
<keyword evidence="1" id="KW-0596">Phosphopantetheine</keyword>
<evidence type="ECO:0000259" key="7">
    <source>
        <dbReference type="PROSITE" id="PS50075"/>
    </source>
</evidence>
<dbReference type="InterPro" id="IPR006162">
    <property type="entry name" value="Ppantetheine_attach_site"/>
</dbReference>
<keyword evidence="2" id="KW-0597">Phosphoprotein</keyword>
<gene>
    <name evidence="8" type="ORF">PEX2_013770</name>
</gene>
<dbReference type="GO" id="GO:0044550">
    <property type="term" value="P:secondary metabolite biosynthetic process"/>
    <property type="evidence" value="ECO:0007669"/>
    <property type="project" value="TreeGrafter"/>
</dbReference>
<dbReference type="PROSITE" id="PS50075">
    <property type="entry name" value="CARRIER"/>
    <property type="match status" value="2"/>
</dbReference>
<keyword evidence="9" id="KW-1185">Reference proteome</keyword>
<reference evidence="8 9" key="1">
    <citation type="journal article" date="2015" name="Mol. Plant Microbe Interact.">
        <title>Genome, transcriptome, and functional analyses of Penicillium expansum provide new insights into secondary metabolism and pathogenicity.</title>
        <authorList>
            <person name="Ballester A.R."/>
            <person name="Marcet-Houben M."/>
            <person name="Levin E."/>
            <person name="Sela N."/>
            <person name="Selma-Lazaro C."/>
            <person name="Carmona L."/>
            <person name="Wisniewski M."/>
            <person name="Droby S."/>
            <person name="Gonzalez-Candelas L."/>
            <person name="Gabaldon T."/>
        </authorList>
    </citation>
    <scope>NUCLEOTIDE SEQUENCE [LARGE SCALE GENOMIC DNA]</scope>
    <source>
        <strain evidence="8 9">MD-8</strain>
    </source>
</reference>
<dbReference type="VEuPathDB" id="FungiDB:PEXP_000910"/>
<dbReference type="RefSeq" id="XP_016602721.1">
    <property type="nucleotide sequence ID" value="XM_016738654.1"/>
</dbReference>
<dbReference type="FunFam" id="3.40.50.980:FF:000001">
    <property type="entry name" value="Non-ribosomal peptide synthetase"/>
    <property type="match status" value="1"/>
</dbReference>
<evidence type="ECO:0000256" key="6">
    <source>
        <dbReference type="SAM" id="MobiDB-lite"/>
    </source>
</evidence>
<dbReference type="InterPro" id="IPR036736">
    <property type="entry name" value="ACP-like_sf"/>
</dbReference>
<dbReference type="Gene3D" id="3.40.50.980">
    <property type="match status" value="2"/>
</dbReference>
<evidence type="ECO:0000313" key="8">
    <source>
        <dbReference type="EMBL" id="KGO62069.1"/>
    </source>
</evidence>
<dbReference type="Pfam" id="PF00550">
    <property type="entry name" value="PP-binding"/>
    <property type="match status" value="2"/>
</dbReference>
<dbReference type="EMBL" id="JQFZ01000026">
    <property type="protein sequence ID" value="KGO62069.1"/>
    <property type="molecule type" value="Genomic_DNA"/>
</dbReference>
<dbReference type="InterPro" id="IPR042099">
    <property type="entry name" value="ANL_N_sf"/>
</dbReference>
<feature type="region of interest" description="Disordered" evidence="6">
    <location>
        <begin position="1056"/>
        <end position="1082"/>
    </location>
</feature>
<dbReference type="InterPro" id="IPR045851">
    <property type="entry name" value="AMP-bd_C_sf"/>
</dbReference>
<protein>
    <recommendedName>
        <fullName evidence="7">Carrier domain-containing protein</fullName>
    </recommendedName>
</protein>
<dbReference type="Gene3D" id="1.10.1200.10">
    <property type="entry name" value="ACP-like"/>
    <property type="match status" value="2"/>
</dbReference>
<dbReference type="Gene3D" id="3.40.50.12780">
    <property type="entry name" value="N-terminal domain of ligase-like"/>
    <property type="match status" value="1"/>
</dbReference>
<evidence type="ECO:0000256" key="1">
    <source>
        <dbReference type="ARBA" id="ARBA00022450"/>
    </source>
</evidence>
<comment type="caution">
    <text evidence="8">The sequence shown here is derived from an EMBL/GenBank/DDBJ whole genome shotgun (WGS) entry which is preliminary data.</text>
</comment>
<dbReference type="SUPFAM" id="SSF52777">
    <property type="entry name" value="CoA-dependent acyltransferases"/>
    <property type="match status" value="4"/>
</dbReference>
<sequence length="2246" mass="246113">MTAKTKQVNHSQRDVGYTLTMKKDIGTATQEVTSDLEQLSNNEDGKAFQEREKGEISLLNDADMLKLADWNRTMPTQVDWCVHHQITEQCQAQPNAPAVCAWDGNFTYGEIDQLSTALAVQLAGYGVGPEMFVPLCFEKSCWTAVAILGVLKAGAAFALLDCNQPQSRLQELCDSVNATLVLSSRDNKSRSQKLADTVIVLSRTMEFPGESYDSSAISFAQPHNAVYASFTSGSTGKPKVVVVEHSAYCSNVLAHSKELHFDKHSRVLQSASYAFGASIMQIVTTLMVGGCVCVPSESECLDNIAAAARKLQVNWALFTPSALRTIQQEDLSCLKHVVLVGEPPAREDIAVWADHTQVMKGYGSAECSVCCAVAQDMKLLSNPQSIGRMAGGVSWVVDADNHHKLVPLGVVGELIVEGPILARGYLNDTKKTTEAFIDPPSWFSEFCERYNKISRCGRRLYKTGDLVRYDADGSLLFIGRKDTQVKIRGQRVELGEVEHHVRQGLAGNAGPQAVAEVVTPLGSDVPMLVAFIAIGEEANESPDHVRAALAKLTQGVEDWLMEHVPRYMVPSVYIAVDMIPMTATGKTDRRQLRELGGALTLEQLAELQPSRSTLRVPTTALEEQLHRLWTRVLKLPPNRIGVDDSFLRIGGDSITAVQLVAAAREDGLSLTVADIFSTPRLSDMAHIVKIDSSVDEHIAPFSLLQPGIPVDLARTQVALQCKVDMGLVEDIFPCTPLQEGMLSMNAKRAGAYISQNTLELRGNVDIRRLERAWQEVVAMTPILRTRVVDLVGQGLVQVVVAGQAPFVTGQNLRAYLQADKNETMGLGKPLARFAIMDGPGALRPTFVWTAHHALFDGWSMPIIFKQLEQAYHGHTLDRLVPFQGFIKHILQSGDDTMATEEYWQSQLGGCEPMAFPSLPLPDYEPRADEGVQHYISQLQWPRSDITASTAIRAAWAILLAQYTNSPDVIFGATVTGRHQTVPGIERIAAPTIATVPLRIRWSWEDGLQDLLQQVQTQASSMTAYEQMGLQRIRRISPSTEQACQFQTLLVVQPAARESETPPPDMLFEVPSQENDEDDESARKLSTSNTYACMVECHLGEDSLQLRVNFDSRVIEKVQVQRIAWHLEHLLREICVGRAMPIAVGDLVGPSAKDHHQLQEWNGKMPAQVNRCVHALVAERCQAQPAAPAVCAWDGDLTYGELDVLSSALAAHLAERGVGPEVFVPVCFEKSRWTIVAMLGVMKAGGAFVLLDPSHPRARRQVICRAVSAELVVASASQAAAAAELIAQVVVVGDNVTTWQTSGGWKRSSVTPDNSLYTIFTSGSTGTPKGVVVPHAAFASGGFAHGRTDHLTAQSRVFQFSSYAFDVSIIDILTALIVGSCICVPSEASRRDDITKAASQLRVTWAQLTPSTAKLLRREDIPTLQTLVLAGEAVTLRDIEPWIGHVKLVNGYGPAECSGLSSIHPGLGRSDANNIGWAPSSVFWIVNRDNHEQLVPIGAVGELLIEGPIVGRGYLNNPVKTAEAFINLPAWLQEFRRKSNPQAAADYPTINRLYKTGDLVRYAADGSMRYLGRKDTQVKLRGQRIEVGEVEYHTRECFPGARDVVVEVVTPAEAKRPPMLVAFVWTDDINGAKSSDTKRDDNERAEHKADELLASPTDAFRAIIPRVEAGLHDAVPSYMVPAVFLPLVAIPLTATGKTDRRRLRERAATLTRAEMEAYSSPAMAKRAPATAAERTLQQLWARVLHLAPDSIGADDSFFRVGGDSISAMYLVGLARGQGFELSVSQVFALRQLSVLAKALIKSQIVDTSKSIDPFSLLDPQQKSVILHSRPSGLSLTNDAVLDIIPVTDSQVFFLTQWSLSCFSYSIQGMVDADRLRLACHSLVQAHAIMRTVFIKHQGKLLQVVLKSINLPFDHIHTEKPLEPIWRSLCEIDSKEESVSGKPLVKFTLISRSQTEHIFTVRLSHAQYDGASKPMILTDLVAAYNEDIQSGPVCATFPDYVYYCASNGSDTAFEFWKDCLQGSAMTMLPCLDLRGETLTDIHETAFGDLPSAFEDITIPILVNAAFSFILSNLTQKDDVVFGVVMNTRTIPLPQVQTILGPCINLNPLRAPIAQVSTVYDLCRLLRDQYTQSVQFSHLDFSDIRAKSTDWPLDTKLGCIVNHLGGAENSPLTLGARANISDSLVMSRINLEDQLLIRSIPGDGKLQVQVLTSNKIMVSEQAGLLAKRLIETVNVFARSPEALLSSMCS</sequence>
<dbReference type="FunFam" id="3.30.559.30:FF:000003">
    <property type="entry name" value="Nonribosomal peptide synthase SidD"/>
    <property type="match status" value="1"/>
</dbReference>
<keyword evidence="4" id="KW-0677">Repeat</keyword>
<dbReference type="PROSITE" id="PS00012">
    <property type="entry name" value="PHOSPHOPANTETHEINE"/>
    <property type="match status" value="1"/>
</dbReference>
<dbReference type="InterPro" id="IPR010071">
    <property type="entry name" value="AA_adenyl_dom"/>
</dbReference>
<dbReference type="SMART" id="SM00823">
    <property type="entry name" value="PKS_PP"/>
    <property type="match status" value="2"/>
</dbReference>
<dbReference type="SUPFAM" id="SSF47336">
    <property type="entry name" value="ACP-like"/>
    <property type="match status" value="2"/>
</dbReference>
<dbReference type="Proteomes" id="UP000030143">
    <property type="component" value="Unassembled WGS sequence"/>
</dbReference>
<dbReference type="Gene3D" id="3.30.559.10">
    <property type="entry name" value="Chloramphenicol acetyltransferase-like domain"/>
    <property type="match status" value="2"/>
</dbReference>
<dbReference type="Gene3D" id="3.30.300.30">
    <property type="match status" value="2"/>
</dbReference>
<dbReference type="GO" id="GO:0031177">
    <property type="term" value="F:phosphopantetheine binding"/>
    <property type="evidence" value="ECO:0007669"/>
    <property type="project" value="InterPro"/>
</dbReference>
<feature type="domain" description="Carrier" evidence="7">
    <location>
        <begin position="616"/>
        <end position="692"/>
    </location>
</feature>
<dbReference type="FunFam" id="3.40.50.12780:FF:000014">
    <property type="entry name" value="Nonribosomal peptide synthetase 1"/>
    <property type="match status" value="2"/>
</dbReference>
<dbReference type="GO" id="GO:0043041">
    <property type="term" value="P:amino acid activation for nonribosomal peptide biosynthetic process"/>
    <property type="evidence" value="ECO:0007669"/>
    <property type="project" value="TreeGrafter"/>
</dbReference>
<dbReference type="GeneID" id="27674073"/>
<evidence type="ECO:0000256" key="4">
    <source>
        <dbReference type="ARBA" id="ARBA00022737"/>
    </source>
</evidence>
<proteinExistence type="inferred from homology"/>